<dbReference type="GO" id="GO:0046872">
    <property type="term" value="F:metal ion binding"/>
    <property type="evidence" value="ECO:0007669"/>
    <property type="project" value="UniProtKB-KW"/>
</dbReference>
<feature type="domain" description="HMA" evidence="2">
    <location>
        <begin position="2"/>
        <end position="68"/>
    </location>
</feature>
<proteinExistence type="predicted"/>
<organism evidence="3 4">
    <name type="scientific">Alkalicoccus daliensis</name>
    <dbReference type="NCBI Taxonomy" id="745820"/>
    <lineage>
        <taxon>Bacteria</taxon>
        <taxon>Bacillati</taxon>
        <taxon>Bacillota</taxon>
        <taxon>Bacilli</taxon>
        <taxon>Bacillales</taxon>
        <taxon>Bacillaceae</taxon>
        <taxon>Alkalicoccus</taxon>
    </lineage>
</organism>
<dbReference type="RefSeq" id="WP_090843349.1">
    <property type="nucleotide sequence ID" value="NZ_FNIL01000008.1"/>
</dbReference>
<accession>A0A1H0HJS2</accession>
<dbReference type="FunFam" id="3.30.70.100:FF:000001">
    <property type="entry name" value="ATPase copper transporting beta"/>
    <property type="match status" value="1"/>
</dbReference>
<dbReference type="EMBL" id="FNIL01000008">
    <property type="protein sequence ID" value="SDO19304.1"/>
    <property type="molecule type" value="Genomic_DNA"/>
</dbReference>
<dbReference type="PROSITE" id="PS01047">
    <property type="entry name" value="HMA_1"/>
    <property type="match status" value="1"/>
</dbReference>
<dbReference type="Pfam" id="PF00403">
    <property type="entry name" value="HMA"/>
    <property type="match status" value="1"/>
</dbReference>
<keyword evidence="1" id="KW-0479">Metal-binding</keyword>
<sequence>MKKAVYQLEALTCPSCIQKIEKSLRKTKGVDTVKVLFHSSKVRVQFEEEAIEAEEIESNISRLGYPVLSTKVS</sequence>
<dbReference type="SUPFAM" id="SSF55008">
    <property type="entry name" value="HMA, heavy metal-associated domain"/>
    <property type="match status" value="1"/>
</dbReference>
<keyword evidence="4" id="KW-1185">Reference proteome</keyword>
<dbReference type="PROSITE" id="PS50846">
    <property type="entry name" value="HMA_2"/>
    <property type="match status" value="1"/>
</dbReference>
<dbReference type="OrthoDB" id="2721717at2"/>
<dbReference type="InterPro" id="IPR017969">
    <property type="entry name" value="Heavy-metal-associated_CS"/>
</dbReference>
<evidence type="ECO:0000259" key="2">
    <source>
        <dbReference type="PROSITE" id="PS50846"/>
    </source>
</evidence>
<dbReference type="InterPro" id="IPR006121">
    <property type="entry name" value="HMA_dom"/>
</dbReference>
<gene>
    <name evidence="3" type="ORF">SAMN04488053_108128</name>
</gene>
<dbReference type="AlphaFoldDB" id="A0A1H0HJS2"/>
<name>A0A1H0HJS2_9BACI</name>
<dbReference type="Gene3D" id="3.30.70.100">
    <property type="match status" value="1"/>
</dbReference>
<evidence type="ECO:0000256" key="1">
    <source>
        <dbReference type="ARBA" id="ARBA00022723"/>
    </source>
</evidence>
<dbReference type="Proteomes" id="UP000198778">
    <property type="component" value="Unassembled WGS sequence"/>
</dbReference>
<dbReference type="InterPro" id="IPR036163">
    <property type="entry name" value="HMA_dom_sf"/>
</dbReference>
<dbReference type="STRING" id="745820.SAMN04488053_108128"/>
<evidence type="ECO:0000313" key="3">
    <source>
        <dbReference type="EMBL" id="SDO19304.1"/>
    </source>
</evidence>
<reference evidence="4" key="1">
    <citation type="submission" date="2016-10" db="EMBL/GenBank/DDBJ databases">
        <authorList>
            <person name="Varghese N."/>
            <person name="Submissions S."/>
        </authorList>
    </citation>
    <scope>NUCLEOTIDE SEQUENCE [LARGE SCALE GENOMIC DNA]</scope>
    <source>
        <strain evidence="4">CGMCC 1.10369</strain>
    </source>
</reference>
<dbReference type="CDD" id="cd00371">
    <property type="entry name" value="HMA"/>
    <property type="match status" value="1"/>
</dbReference>
<evidence type="ECO:0000313" key="4">
    <source>
        <dbReference type="Proteomes" id="UP000198778"/>
    </source>
</evidence>
<protein>
    <submittedName>
        <fullName evidence="3">Copper chaperone CopZ</fullName>
    </submittedName>
</protein>